<reference evidence="4" key="1">
    <citation type="submission" date="2021-01" db="EMBL/GenBank/DDBJ databases">
        <title>Phytophthora aleatoria, a newly-described species from Pinus radiata is distinct from Phytophthora cactorum isolates based on comparative genomics.</title>
        <authorList>
            <person name="Mcdougal R."/>
            <person name="Panda P."/>
            <person name="Williams N."/>
            <person name="Studholme D.J."/>
        </authorList>
    </citation>
    <scope>NUCLEOTIDE SEQUENCE</scope>
    <source>
        <strain evidence="4">NZFS 4037</strain>
    </source>
</reference>
<protein>
    <recommendedName>
        <fullName evidence="6">AVL9/DENND6 domain-containing protein</fullName>
    </recommendedName>
</protein>
<accession>A0A8J5J7K3</accession>
<organism evidence="4 5">
    <name type="scientific">Phytophthora aleatoria</name>
    <dbReference type="NCBI Taxonomy" id="2496075"/>
    <lineage>
        <taxon>Eukaryota</taxon>
        <taxon>Sar</taxon>
        <taxon>Stramenopiles</taxon>
        <taxon>Oomycota</taxon>
        <taxon>Peronosporomycetes</taxon>
        <taxon>Peronosporales</taxon>
        <taxon>Peronosporaceae</taxon>
        <taxon>Phytophthora</taxon>
    </lineage>
</organism>
<dbReference type="PANTHER" id="PTHR43215:SF14">
    <property type="entry name" value="RADIAL SPOKE HEAD 1 HOMOLOG"/>
    <property type="match status" value="1"/>
</dbReference>
<dbReference type="EMBL" id="JAENGY010000258">
    <property type="protein sequence ID" value="KAG6967825.1"/>
    <property type="molecule type" value="Genomic_DNA"/>
</dbReference>
<feature type="region of interest" description="Disordered" evidence="3">
    <location>
        <begin position="1"/>
        <end position="21"/>
    </location>
</feature>
<proteinExistence type="predicted"/>
<dbReference type="Proteomes" id="UP000709295">
    <property type="component" value="Unassembled WGS sequence"/>
</dbReference>
<keyword evidence="2" id="KW-0175">Coiled coil</keyword>
<evidence type="ECO:0000256" key="2">
    <source>
        <dbReference type="SAM" id="Coils"/>
    </source>
</evidence>
<feature type="compositionally biased region" description="Low complexity" evidence="3">
    <location>
        <begin position="9"/>
        <end position="21"/>
    </location>
</feature>
<feature type="region of interest" description="Disordered" evidence="3">
    <location>
        <begin position="514"/>
        <end position="541"/>
    </location>
</feature>
<dbReference type="SMART" id="SM00698">
    <property type="entry name" value="MORN"/>
    <property type="match status" value="20"/>
</dbReference>
<evidence type="ECO:0008006" key="6">
    <source>
        <dbReference type="Google" id="ProtNLM"/>
    </source>
</evidence>
<comment type="caution">
    <text evidence="4">The sequence shown here is derived from an EMBL/GenBank/DDBJ whole genome shotgun (WGS) entry which is preliminary data.</text>
</comment>
<sequence>MAKEHATISARPRLPTRPSSPLPATWLPHVLSLCVVRVSSQISSITHSQDAENAAQASSVEFSVPPLDSEALKLSEQQLIHCGRVLASSIESSVASIDGGLCFGLEDEVDKALDDLEDEVDKALDDLEDEELFSREMQAADADTKGAGVFFCVPKSEDFKHRALGIAVEDTRTRKSTEQRLLMLLLTPNKTQSLEIFGGLCAQLRVVAANLFAEEKEDGGFEELEQFYKTLQKQQAPENGLLPNAAIIRRLGGSDVVATLHALLLQGRVVCYSASASAASAAVIALLAMLPPQLAHSLLQERNEVFIVQPCSDLKSGKEIFKTRGGFLLGTNNHLLLKTEDAQLDLVLDLDAGEVTAHPTATSERAFAFGTKTSALADGLTRRFMDPVAPIHMPIAGQRTRDNEWVLAQCRSYFEELLDAEVAANLHAETEDDSDRQTEESSAMIDLFPASFRSMLEEIAAPVLGSLAFVDDDEPPNLRSAFCADYGWSWTLSWQSTSNYAKWIDPELRQRRLTTSGLNSPSRTRRPPPNEGHAAYTYPNGDEYEGDFVEGKREGYGVYVERATGNQYDGAWLNDERHGRGMLTSKASGGYIYDGEWVHDMRCGQGHSTRRGGGGTGGGESYTGQWRANRFHGRGVYVNSEGDVYDGEWRDGVRHGAGKLTIANPAKTRRGEMGDVVQYVGEWVEGKFHGIGSCKYVDGSEYSGALNQGKRHENGILILASGDRYEGQWWQGLRHGQGVAFSKSSGTTREGTWKRGVEVSDGEWLITFANGDKYSGACRRGRPWGKGTCKFANGAAYTGEWVDGLRDGRGVCVNPDGTILEGEWQHSVFVKTVRSPSRFVDVSLSSNTPPSSPKRSSVAYNEEESEHPMTGTHRHVYPNGDVYEGEFKDGYRHGFGIFTERATGSTYEGQWVRDLRHGSGVLTSGSKDFIYDGAWDTDERCGYGHCVISGGRETYSGQWRGNAFHGTGKYTDAEGNIYEGEFVQGKKHGVGKLIASVGELQSDSTVQQQTQQYSGEWYDGCREGLGDAVFAGGSRYSGQWKEDLQEGEGTFTSAQGDRYVGQWHRGCRDGPGVLTIGSSGVIKEGQWCRDDPMDGEWTITFPDGSKFTGECVGGRPHGRGICKYAGGDLYDGMWVQGKRHGTGSGFFANGESFVGQWENNHVALNGQGKLTLADGTVHVYDN</sequence>
<dbReference type="PANTHER" id="PTHR43215">
    <property type="entry name" value="RADIAL SPOKE HEAD 1 HOMOLOG"/>
    <property type="match status" value="1"/>
</dbReference>
<feature type="coiled-coil region" evidence="2">
    <location>
        <begin position="106"/>
        <end position="133"/>
    </location>
</feature>
<evidence type="ECO:0000256" key="1">
    <source>
        <dbReference type="ARBA" id="ARBA00022737"/>
    </source>
</evidence>
<evidence type="ECO:0000313" key="4">
    <source>
        <dbReference type="EMBL" id="KAG6967825.1"/>
    </source>
</evidence>
<dbReference type="GO" id="GO:0005829">
    <property type="term" value="C:cytosol"/>
    <property type="evidence" value="ECO:0007669"/>
    <property type="project" value="TreeGrafter"/>
</dbReference>
<name>A0A8J5J7K3_9STRA</name>
<keyword evidence="1" id="KW-0677">Repeat</keyword>
<keyword evidence="5" id="KW-1185">Reference proteome</keyword>
<dbReference type="Pfam" id="PF02493">
    <property type="entry name" value="MORN"/>
    <property type="match status" value="20"/>
</dbReference>
<evidence type="ECO:0000256" key="3">
    <source>
        <dbReference type="SAM" id="MobiDB-lite"/>
    </source>
</evidence>
<dbReference type="InterPro" id="IPR003409">
    <property type="entry name" value="MORN"/>
</dbReference>
<gene>
    <name evidence="4" type="ORF">JG688_00006112</name>
</gene>
<evidence type="ECO:0000313" key="5">
    <source>
        <dbReference type="Proteomes" id="UP000709295"/>
    </source>
</evidence>
<dbReference type="AlphaFoldDB" id="A0A8J5J7K3"/>
<feature type="compositionally biased region" description="Polar residues" evidence="3">
    <location>
        <begin position="843"/>
        <end position="859"/>
    </location>
</feature>
<feature type="region of interest" description="Disordered" evidence="3">
    <location>
        <begin position="841"/>
        <end position="878"/>
    </location>
</feature>